<dbReference type="Gene3D" id="1.20.58.390">
    <property type="entry name" value="Neurotransmitter-gated ion-channel transmembrane domain"/>
    <property type="match status" value="1"/>
</dbReference>
<dbReference type="EMBL" id="VLTL01000093">
    <property type="protein sequence ID" value="KAA0161561.1"/>
    <property type="molecule type" value="Genomic_DNA"/>
</dbReference>
<feature type="compositionally biased region" description="Low complexity" evidence="1">
    <location>
        <begin position="453"/>
        <end position="474"/>
    </location>
</feature>
<accession>A0A5A8CRR7</accession>
<dbReference type="GO" id="GO:0006811">
    <property type="term" value="P:monoatomic ion transport"/>
    <property type="evidence" value="ECO:0007669"/>
    <property type="project" value="InterPro"/>
</dbReference>
<dbReference type="AlphaFoldDB" id="A0A5A8CRR7"/>
<feature type="transmembrane region" description="Helical" evidence="2">
    <location>
        <begin position="211"/>
        <end position="235"/>
    </location>
</feature>
<reference evidence="5 6" key="1">
    <citation type="submission" date="2019-07" db="EMBL/GenBank/DDBJ databases">
        <title>Genomes of Cafeteria roenbergensis.</title>
        <authorList>
            <person name="Fischer M.G."/>
            <person name="Hackl T."/>
            <person name="Roman M."/>
        </authorList>
    </citation>
    <scope>NUCLEOTIDE SEQUENCE [LARGE SCALE GENOMIC DNA]</scope>
    <source>
        <strain evidence="3 6">Cflag</strain>
        <strain evidence="4 5">RCC970-E3</strain>
    </source>
</reference>
<sequence>MMVAMQVEGNGPAGAAQRAREAQRLPTITGWTRLLLLDVRDVDLEAQTFVADVDIQVRCPGLRARLSALYGADACSEALGSWPMQWRLDQRLWIRNAVEEVSTERWFDVSKEAFRLRFVGKLSARCRHEDFPFDAFKLPVEVSLTVPVHQVQLELEDSRVLLRLDAPVRSLLDVSPVMVHSVCHSDPDESASRVEYPVLTALLAVRRKSAFFVWNSIVPALFMTALAGCAACLAVESIDPRLDLALALLMALVGFKQGQKTQLPVLPYNTLLDVSVIVQYVGLVAACLISVLSLMRACNPLSAASLVGWHVALAGPCAAADVLSSLTGWHGCEERGWGLPHDGSTSSPSHPFPRDAALTDPGCDNIAQASRTDGLLWVMWGAVMFGAHLHILLSAIMSRAATLLAPEWALIKLCRTHQADVEALVAASRPDEEADPATLTPVPSQAVARPDRSGCSSSGASTSAGSATPSAAGSLASATTSTTCSTTWPCS</sequence>
<evidence type="ECO:0000256" key="2">
    <source>
        <dbReference type="SAM" id="Phobius"/>
    </source>
</evidence>
<keyword evidence="2" id="KW-0472">Membrane</keyword>
<evidence type="ECO:0000256" key="1">
    <source>
        <dbReference type="SAM" id="MobiDB-lite"/>
    </source>
</evidence>
<keyword evidence="2" id="KW-1133">Transmembrane helix</keyword>
<dbReference type="SUPFAM" id="SSF90112">
    <property type="entry name" value="Neurotransmitter-gated ion-channel transmembrane pore"/>
    <property type="match status" value="1"/>
</dbReference>
<gene>
    <name evidence="4" type="ORF">FNF28_05017</name>
    <name evidence="3" type="ORF">FNF31_06181</name>
</gene>
<feature type="transmembrane region" description="Helical" evidence="2">
    <location>
        <begin position="277"/>
        <end position="295"/>
    </location>
</feature>
<proteinExistence type="predicted"/>
<keyword evidence="2" id="KW-0812">Transmembrane</keyword>
<evidence type="ECO:0000313" key="6">
    <source>
        <dbReference type="Proteomes" id="UP000325113"/>
    </source>
</evidence>
<evidence type="ECO:0000313" key="3">
    <source>
        <dbReference type="EMBL" id="KAA0154840.1"/>
    </source>
</evidence>
<feature type="transmembrane region" description="Helical" evidence="2">
    <location>
        <begin position="375"/>
        <end position="397"/>
    </location>
</feature>
<protein>
    <recommendedName>
        <fullName evidence="7">Neurotransmitter-gated ion-channel ligand-binding domain-containing protein</fullName>
    </recommendedName>
</protein>
<dbReference type="EMBL" id="VLTM01000090">
    <property type="protein sequence ID" value="KAA0154840.1"/>
    <property type="molecule type" value="Genomic_DNA"/>
</dbReference>
<feature type="region of interest" description="Disordered" evidence="1">
    <location>
        <begin position="429"/>
        <end position="474"/>
    </location>
</feature>
<dbReference type="Proteomes" id="UP000324907">
    <property type="component" value="Unassembled WGS sequence"/>
</dbReference>
<dbReference type="InterPro" id="IPR036719">
    <property type="entry name" value="Neuro-gated_channel_TM_sf"/>
</dbReference>
<dbReference type="Proteomes" id="UP000325113">
    <property type="component" value="Unassembled WGS sequence"/>
</dbReference>
<name>A0A5A8CRR7_CAFRO</name>
<comment type="caution">
    <text evidence="3">The sequence shown here is derived from an EMBL/GenBank/DDBJ whole genome shotgun (WGS) entry which is preliminary data.</text>
</comment>
<evidence type="ECO:0008006" key="7">
    <source>
        <dbReference type="Google" id="ProtNLM"/>
    </source>
</evidence>
<dbReference type="InterPro" id="IPR038050">
    <property type="entry name" value="Neuro_actylchol_rec"/>
</dbReference>
<organism evidence="3 6">
    <name type="scientific">Cafeteria roenbergensis</name>
    <name type="common">Marine flagellate</name>
    <dbReference type="NCBI Taxonomy" id="33653"/>
    <lineage>
        <taxon>Eukaryota</taxon>
        <taxon>Sar</taxon>
        <taxon>Stramenopiles</taxon>
        <taxon>Bigyra</taxon>
        <taxon>Opalozoa</taxon>
        <taxon>Bicosoecida</taxon>
        <taxon>Cafeteriaceae</taxon>
        <taxon>Cafeteria</taxon>
    </lineage>
</organism>
<dbReference type="GO" id="GO:0016020">
    <property type="term" value="C:membrane"/>
    <property type="evidence" value="ECO:0007669"/>
    <property type="project" value="InterPro"/>
</dbReference>
<evidence type="ECO:0000313" key="4">
    <source>
        <dbReference type="EMBL" id="KAA0161561.1"/>
    </source>
</evidence>
<evidence type="ECO:0000313" key="5">
    <source>
        <dbReference type="Proteomes" id="UP000324907"/>
    </source>
</evidence>